<dbReference type="PANTHER" id="PTHR23152">
    <property type="entry name" value="2-OXOGLUTARATE DEHYDROGENASE"/>
    <property type="match status" value="1"/>
</dbReference>
<dbReference type="InterPro" id="IPR005475">
    <property type="entry name" value="Transketolase-like_Pyr-bd"/>
</dbReference>
<keyword evidence="9" id="KW-1185">Reference proteome</keyword>
<dbReference type="Pfam" id="PF02779">
    <property type="entry name" value="Transket_pyr"/>
    <property type="match status" value="1"/>
</dbReference>
<dbReference type="Gene3D" id="3.40.50.970">
    <property type="match status" value="1"/>
</dbReference>
<evidence type="ECO:0000256" key="1">
    <source>
        <dbReference type="ARBA" id="ARBA00001964"/>
    </source>
</evidence>
<dbReference type="InterPro" id="IPR011603">
    <property type="entry name" value="2oxoglutarate_DH_E1"/>
</dbReference>
<dbReference type="Gene3D" id="1.10.287.1150">
    <property type="entry name" value="TPP helical domain"/>
    <property type="match status" value="1"/>
</dbReference>
<dbReference type="InterPro" id="IPR032106">
    <property type="entry name" value="2-oxogl_dehyd_N"/>
</dbReference>
<evidence type="ECO:0000313" key="8">
    <source>
        <dbReference type="EMBL" id="QKG80140.1"/>
    </source>
</evidence>
<accession>A0A7D4BBN7</accession>
<dbReference type="InterPro" id="IPR031717">
    <property type="entry name" value="ODO-1/KGD_C"/>
</dbReference>
<comment type="function">
    <text evidence="2">E1 component of the 2-oxoglutarate dehydrogenase (OGDH) complex which catalyzes the decarboxylation of 2-oxoglutarate, the first step in the conversion of 2-oxoglutarate to succinyl-CoA and CO(2).</text>
</comment>
<dbReference type="GO" id="GO:0004591">
    <property type="term" value="F:oxoglutarate dehydrogenase (succinyl-transferring) activity"/>
    <property type="evidence" value="ECO:0007669"/>
    <property type="project" value="UniProtKB-EC"/>
</dbReference>
<evidence type="ECO:0000256" key="3">
    <source>
        <dbReference type="ARBA" id="ARBA00006936"/>
    </source>
</evidence>
<dbReference type="Pfam" id="PF16078">
    <property type="entry name" value="2-oxogl_dehyd_N"/>
    <property type="match status" value="1"/>
</dbReference>
<comment type="cofactor">
    <cofactor evidence="1">
        <name>thiamine diphosphate</name>
        <dbReference type="ChEBI" id="CHEBI:58937"/>
    </cofactor>
</comment>
<dbReference type="NCBIfam" id="TIGR00239">
    <property type="entry name" value="2oxo_dh_E1"/>
    <property type="match status" value="1"/>
</dbReference>
<protein>
    <recommendedName>
        <fullName evidence="4">oxoglutarate dehydrogenase (succinyl-transferring)</fullName>
        <ecNumber evidence="4">1.2.4.2</ecNumber>
    </recommendedName>
</protein>
<sequence length="930" mass="106517">MEDFLGNIDPKTLEELYQSWKINPHSVDEGWQKFFMGFDFALSDTFGQGSTLSDLEFKVIKLIEAYRLRGHLFTKTNPVRARREYKPTLDIENFGLEQKHLKLKFKAGELIGLSNATLSDIIERLNRIYCSSIGVEYMYLREPKLINWIQERVEPTLNHTEFTAKEKKHILYHLIAAVGFEQFIHKKFIGQKRFSLEGLEALIPALDATIEHGAEQGAREFVIGMAHRGRLNVITNIMQKPFNEIFAEFIGESYDDESTLGDVKYHLGYSNTVETDYGKKVRLHLVPNPSHLETVGPVAEGIARARIDDEHSGDVKSLIPIVIHGDAAVAAQGVVYETIQMSRLKGYSTGGTIHIVLNNQVGFTTNYTDARSSTYSTDVAKVTLSPVFHVNADDPEALLHVIRLAVDFRQTFHRDVFIDLLGYRKYGHNEGDEPRFTQPLLYELISKHPNVRDIYTKYLIESKFISSIEAKQMQEQYNDLLEKHFAKAKENPKIKIKHFLPEKWNAYRYSQSSDFEESPQTGVSADIIENVAKLITDIPEGIPLFKKLIKIIDERKKNYNDGKVDWAMAELLAYGTLIYEGHNVRLSGQDSERGTFSHRHSAYSIQGTEEKYYPLQLIPNAKFSVYNSLLSEYGVLGFEYGYSVALPEGLTIWEAQFGDFHNVAQVIIDQYLSSAEDKWGLQSGLVLLLPHGFEGQGPEHSSARIERFLTLAARNNMQIVNATTPANFFHALRRQLKRDFRTPLVVFTPKSILRHPKNVSLVKELENGSFQEVIDDNKVNESAVSRVVFCSGKIYYDLLQRKEELDVDDIALVRIEQLYPFPKSQVDRVLDRYPNTKKWLWIQEEPKNMGAWNFVKEFFDDVPIEVISREASGSPAVGLSKIHSLEQAEIITKVFRPCTCELKNKYCGLQCEEGSKRFERKKQFEYLDNK</sequence>
<dbReference type="GO" id="GO:0006099">
    <property type="term" value="P:tricarboxylic acid cycle"/>
    <property type="evidence" value="ECO:0007669"/>
    <property type="project" value="TreeGrafter"/>
</dbReference>
<evidence type="ECO:0000256" key="2">
    <source>
        <dbReference type="ARBA" id="ARBA00003906"/>
    </source>
</evidence>
<dbReference type="SUPFAM" id="SSF52518">
    <property type="entry name" value="Thiamin diphosphate-binding fold (THDP-binding)"/>
    <property type="match status" value="2"/>
</dbReference>
<evidence type="ECO:0000256" key="4">
    <source>
        <dbReference type="ARBA" id="ARBA00012280"/>
    </source>
</evidence>
<dbReference type="AlphaFoldDB" id="A0A7D4BBN7"/>
<dbReference type="GO" id="GO:0030976">
    <property type="term" value="F:thiamine pyrophosphate binding"/>
    <property type="evidence" value="ECO:0007669"/>
    <property type="project" value="InterPro"/>
</dbReference>
<evidence type="ECO:0000313" key="9">
    <source>
        <dbReference type="Proteomes" id="UP000500961"/>
    </source>
</evidence>
<dbReference type="NCBIfam" id="NF008907">
    <property type="entry name" value="PRK12270.1"/>
    <property type="match status" value="1"/>
</dbReference>
<feature type="domain" description="Transketolase-like pyrimidine-binding" evidence="7">
    <location>
        <begin position="564"/>
        <end position="755"/>
    </location>
</feature>
<dbReference type="SMART" id="SM00861">
    <property type="entry name" value="Transket_pyr"/>
    <property type="match status" value="1"/>
</dbReference>
<dbReference type="GO" id="GO:0005829">
    <property type="term" value="C:cytosol"/>
    <property type="evidence" value="ECO:0007669"/>
    <property type="project" value="TreeGrafter"/>
</dbReference>
<dbReference type="Proteomes" id="UP000500961">
    <property type="component" value="Chromosome"/>
</dbReference>
<dbReference type="GO" id="GO:0045252">
    <property type="term" value="C:oxoglutarate dehydrogenase complex"/>
    <property type="evidence" value="ECO:0007669"/>
    <property type="project" value="TreeGrafter"/>
</dbReference>
<proteinExistence type="inferred from homology"/>
<dbReference type="Pfam" id="PF16870">
    <property type="entry name" value="OxoGdeHyase_C"/>
    <property type="match status" value="1"/>
</dbReference>
<name>A0A7D4BBN7_9BACT</name>
<gene>
    <name evidence="8" type="ORF">FHG85_07660</name>
</gene>
<dbReference type="NCBIfam" id="NF006914">
    <property type="entry name" value="PRK09404.1"/>
    <property type="match status" value="1"/>
</dbReference>
<dbReference type="CDD" id="cd02016">
    <property type="entry name" value="TPP_E1_OGDC_like"/>
    <property type="match status" value="1"/>
</dbReference>
<dbReference type="Gene3D" id="3.40.50.12470">
    <property type="match status" value="1"/>
</dbReference>
<organism evidence="8 9">
    <name type="scientific">Tenuifilum thalassicum</name>
    <dbReference type="NCBI Taxonomy" id="2590900"/>
    <lineage>
        <taxon>Bacteria</taxon>
        <taxon>Pseudomonadati</taxon>
        <taxon>Bacteroidota</taxon>
        <taxon>Bacteroidia</taxon>
        <taxon>Bacteroidales</taxon>
        <taxon>Tenuifilaceae</taxon>
        <taxon>Tenuifilum</taxon>
    </lineage>
</organism>
<evidence type="ECO:0000256" key="5">
    <source>
        <dbReference type="ARBA" id="ARBA00023002"/>
    </source>
</evidence>
<evidence type="ECO:0000259" key="7">
    <source>
        <dbReference type="SMART" id="SM00861"/>
    </source>
</evidence>
<comment type="similarity">
    <text evidence="3">Belongs to the alpha-ketoglutarate dehydrogenase family.</text>
</comment>
<dbReference type="EC" id="1.2.4.2" evidence="4"/>
<dbReference type="EMBL" id="CP041345">
    <property type="protein sequence ID" value="QKG80140.1"/>
    <property type="molecule type" value="Genomic_DNA"/>
</dbReference>
<dbReference type="InterPro" id="IPR029061">
    <property type="entry name" value="THDP-binding"/>
</dbReference>
<dbReference type="RefSeq" id="WP_173074597.1">
    <property type="nucleotide sequence ID" value="NZ_CP041345.1"/>
</dbReference>
<evidence type="ECO:0000256" key="6">
    <source>
        <dbReference type="ARBA" id="ARBA00023052"/>
    </source>
</evidence>
<dbReference type="InterPro" id="IPR001017">
    <property type="entry name" value="DH_E1"/>
</dbReference>
<dbReference type="PANTHER" id="PTHR23152:SF4">
    <property type="entry name" value="2-OXOADIPATE DEHYDROGENASE COMPLEX COMPONENT E1"/>
    <property type="match status" value="1"/>
</dbReference>
<keyword evidence="5 8" id="KW-0560">Oxidoreductase</keyword>
<keyword evidence="6" id="KW-0786">Thiamine pyrophosphate</keyword>
<dbReference type="KEGG" id="ttz:FHG85_07660"/>
<reference evidence="8 9" key="1">
    <citation type="submission" date="2019-07" db="EMBL/GenBank/DDBJ databases">
        <title>Thalassofilum flectens gen. nov., sp. nov., a novel moderate thermophilic anaerobe from a shallow sea hot spring in Kunashir Island (Russia), representing a new family in the order Bacteroidales, and proposal of Thalassofilacea fam. nov.</title>
        <authorList>
            <person name="Kochetkova T.V."/>
            <person name="Podosokorskaya O.A."/>
            <person name="Novikov A."/>
            <person name="Elcheninov A.G."/>
            <person name="Toshchakov S.V."/>
            <person name="Kublanov I.V."/>
        </authorList>
    </citation>
    <scope>NUCLEOTIDE SEQUENCE [LARGE SCALE GENOMIC DNA]</scope>
    <source>
        <strain evidence="8 9">38-H</strain>
    </source>
</reference>
<dbReference type="Gene3D" id="3.40.50.11610">
    <property type="entry name" value="Multifunctional 2-oxoglutarate metabolism enzyme, C-terminal domain"/>
    <property type="match status" value="1"/>
</dbReference>
<dbReference type="Pfam" id="PF00676">
    <property type="entry name" value="E1_dh"/>
    <property type="match status" value="1"/>
</dbReference>
<dbReference type="PIRSF" id="PIRSF000157">
    <property type="entry name" value="Oxoglu_dh_E1"/>
    <property type="match status" value="1"/>
</dbReference>
<dbReference type="InterPro" id="IPR042179">
    <property type="entry name" value="KGD_C_sf"/>
</dbReference>